<dbReference type="RefSeq" id="WP_279245171.1">
    <property type="nucleotide sequence ID" value="NZ_SHNN01000002.1"/>
</dbReference>
<dbReference type="PANTHER" id="PTHR43434:SF23">
    <property type="entry name" value="PHOSPHOGLYCOLATE PHOSPHATASE"/>
    <property type="match status" value="1"/>
</dbReference>
<keyword evidence="6" id="KW-1185">Reference proteome</keyword>
<gene>
    <name evidence="5" type="ORF">EYC98_09830</name>
</gene>
<evidence type="ECO:0000256" key="1">
    <source>
        <dbReference type="ARBA" id="ARBA00022723"/>
    </source>
</evidence>
<dbReference type="InterPro" id="IPR006439">
    <property type="entry name" value="HAD-SF_hydro_IA"/>
</dbReference>
<dbReference type="Gene3D" id="1.10.150.240">
    <property type="entry name" value="Putative phosphatase, domain 2"/>
    <property type="match status" value="1"/>
</dbReference>
<keyword evidence="2 5" id="KW-0378">Hydrolase</keyword>
<dbReference type="InterPro" id="IPR041492">
    <property type="entry name" value="HAD_2"/>
</dbReference>
<evidence type="ECO:0000313" key="6">
    <source>
        <dbReference type="Proteomes" id="UP001143362"/>
    </source>
</evidence>
<evidence type="ECO:0000313" key="5">
    <source>
        <dbReference type="EMBL" id="MCX2981163.1"/>
    </source>
</evidence>
<dbReference type="InterPro" id="IPR036412">
    <property type="entry name" value="HAD-like_sf"/>
</dbReference>
<dbReference type="PANTHER" id="PTHR43434">
    <property type="entry name" value="PHOSPHOGLYCOLATE PHOSPHATASE"/>
    <property type="match status" value="1"/>
</dbReference>
<name>A0ABT3TFT0_9GAMM</name>
<evidence type="ECO:0000256" key="2">
    <source>
        <dbReference type="ARBA" id="ARBA00022801"/>
    </source>
</evidence>
<dbReference type="SUPFAM" id="SSF56784">
    <property type="entry name" value="HAD-like"/>
    <property type="match status" value="1"/>
</dbReference>
<organism evidence="5 6">
    <name type="scientific">Candidatus Litorirhabdus singularis</name>
    <dbReference type="NCBI Taxonomy" id="2518993"/>
    <lineage>
        <taxon>Bacteria</taxon>
        <taxon>Pseudomonadati</taxon>
        <taxon>Pseudomonadota</taxon>
        <taxon>Gammaproteobacteria</taxon>
        <taxon>Cellvibrionales</taxon>
        <taxon>Halieaceae</taxon>
        <taxon>Candidatus Litorirhabdus</taxon>
    </lineage>
</organism>
<dbReference type="SFLD" id="SFLDS00003">
    <property type="entry name" value="Haloacid_Dehalogenase"/>
    <property type="match status" value="1"/>
</dbReference>
<dbReference type="GO" id="GO:0016787">
    <property type="term" value="F:hydrolase activity"/>
    <property type="evidence" value="ECO:0007669"/>
    <property type="project" value="UniProtKB-KW"/>
</dbReference>
<dbReference type="EMBL" id="SHNN01000002">
    <property type="protein sequence ID" value="MCX2981163.1"/>
    <property type="molecule type" value="Genomic_DNA"/>
</dbReference>
<dbReference type="InterPro" id="IPR023198">
    <property type="entry name" value="PGP-like_dom2"/>
</dbReference>
<dbReference type="InterPro" id="IPR023214">
    <property type="entry name" value="HAD_sf"/>
</dbReference>
<dbReference type="Pfam" id="PF13419">
    <property type="entry name" value="HAD_2"/>
    <property type="match status" value="1"/>
</dbReference>
<sequence>MSNEYPAELKAVLFDLDGTLIDTAPEFVLVVQQLRAEHGLEPLPAAIISANVSNGARALVTLALGLQPDNAEFESQRLRLLDIYGEVLGSYAKPYPGIAELLADLGENNIQWGICTNKPSAFAIPLMATINLPAMGSLVCADQVSSAKPDPEALYLNCEHLNCLPRQVVFVGDHVRDIEAGRNAGMQTIAASYGYIEADDDAAAWGASVIAASADQIAPLLKQFSF</sequence>
<dbReference type="SFLD" id="SFLDG01129">
    <property type="entry name" value="C1.5:_HAD__Beta-PGM__Phosphata"/>
    <property type="match status" value="1"/>
</dbReference>
<proteinExistence type="predicted"/>
<evidence type="ECO:0000256" key="3">
    <source>
        <dbReference type="ARBA" id="ARBA00022842"/>
    </source>
</evidence>
<keyword evidence="3" id="KW-0460">Magnesium</keyword>
<evidence type="ECO:0000256" key="4">
    <source>
        <dbReference type="ARBA" id="ARBA00023277"/>
    </source>
</evidence>
<dbReference type="Gene3D" id="3.40.50.1000">
    <property type="entry name" value="HAD superfamily/HAD-like"/>
    <property type="match status" value="1"/>
</dbReference>
<keyword evidence="4" id="KW-0119">Carbohydrate metabolism</keyword>
<protein>
    <submittedName>
        <fullName evidence="5">HAD family hydrolase</fullName>
    </submittedName>
</protein>
<dbReference type="SFLD" id="SFLDG01135">
    <property type="entry name" value="C1.5.6:_HAD__Beta-PGM__Phospha"/>
    <property type="match status" value="1"/>
</dbReference>
<dbReference type="NCBIfam" id="TIGR01509">
    <property type="entry name" value="HAD-SF-IA-v3"/>
    <property type="match status" value="1"/>
</dbReference>
<accession>A0ABT3TFT0</accession>
<dbReference type="Proteomes" id="UP001143362">
    <property type="component" value="Unassembled WGS sequence"/>
</dbReference>
<dbReference type="NCBIfam" id="TIGR01549">
    <property type="entry name" value="HAD-SF-IA-v1"/>
    <property type="match status" value="1"/>
</dbReference>
<dbReference type="InterPro" id="IPR050155">
    <property type="entry name" value="HAD-like_hydrolase_sf"/>
</dbReference>
<reference evidence="5" key="1">
    <citation type="submission" date="2019-02" db="EMBL/GenBank/DDBJ databases">
        <authorList>
            <person name="Li S.-H."/>
        </authorList>
    </citation>
    <scope>NUCLEOTIDE SEQUENCE</scope>
    <source>
        <strain evidence="5">IMCC14734</strain>
    </source>
</reference>
<dbReference type="PRINTS" id="PR00413">
    <property type="entry name" value="HADHALOGNASE"/>
</dbReference>
<keyword evidence="1" id="KW-0479">Metal-binding</keyword>
<comment type="caution">
    <text evidence="5">The sequence shown here is derived from an EMBL/GenBank/DDBJ whole genome shotgun (WGS) entry which is preliminary data.</text>
</comment>